<dbReference type="InterPro" id="IPR038765">
    <property type="entry name" value="Papain-like_cys_pep_sf"/>
</dbReference>
<feature type="domain" description="Ubiquitin-like protease family profile" evidence="4">
    <location>
        <begin position="1"/>
        <end position="100"/>
    </location>
</feature>
<organism evidence="5 6">
    <name type="scientific">Lactuca virosa</name>
    <dbReference type="NCBI Taxonomy" id="75947"/>
    <lineage>
        <taxon>Eukaryota</taxon>
        <taxon>Viridiplantae</taxon>
        <taxon>Streptophyta</taxon>
        <taxon>Embryophyta</taxon>
        <taxon>Tracheophyta</taxon>
        <taxon>Spermatophyta</taxon>
        <taxon>Magnoliopsida</taxon>
        <taxon>eudicotyledons</taxon>
        <taxon>Gunneridae</taxon>
        <taxon>Pentapetalae</taxon>
        <taxon>asterids</taxon>
        <taxon>campanulids</taxon>
        <taxon>Asterales</taxon>
        <taxon>Asteraceae</taxon>
        <taxon>Cichorioideae</taxon>
        <taxon>Cichorieae</taxon>
        <taxon>Lactucinae</taxon>
        <taxon>Lactuca</taxon>
    </lineage>
</organism>
<protein>
    <recommendedName>
        <fullName evidence="4">Ubiquitin-like protease family profile domain-containing protein</fullName>
    </recommendedName>
</protein>
<dbReference type="Pfam" id="PF02902">
    <property type="entry name" value="Peptidase_C48"/>
    <property type="match status" value="1"/>
</dbReference>
<gene>
    <name evidence="5" type="ORF">LVIROSA_LOCUS17219</name>
</gene>
<evidence type="ECO:0000313" key="5">
    <source>
        <dbReference type="EMBL" id="CAH1430444.1"/>
    </source>
</evidence>
<dbReference type="Gene3D" id="3.40.395.10">
    <property type="entry name" value="Adenoviral Proteinase, Chain A"/>
    <property type="match status" value="1"/>
</dbReference>
<evidence type="ECO:0000256" key="3">
    <source>
        <dbReference type="ARBA" id="ARBA00022801"/>
    </source>
</evidence>
<dbReference type="SUPFAM" id="SSF54001">
    <property type="entry name" value="Cysteine proteinases"/>
    <property type="match status" value="1"/>
</dbReference>
<comment type="similarity">
    <text evidence="1">Belongs to the peptidase C48 family.</text>
</comment>
<keyword evidence="3" id="KW-0378">Hydrolase</keyword>
<keyword evidence="6" id="KW-1185">Reference proteome</keyword>
<name>A0AAU9N245_9ASTR</name>
<dbReference type="AlphaFoldDB" id="A0AAU9N245"/>
<comment type="caution">
    <text evidence="5">The sequence shown here is derived from an EMBL/GenBank/DDBJ whole genome shotgun (WGS) entry which is preliminary data.</text>
</comment>
<evidence type="ECO:0000259" key="4">
    <source>
        <dbReference type="PROSITE" id="PS50600"/>
    </source>
</evidence>
<dbReference type="EMBL" id="CAKMRJ010003334">
    <property type="protein sequence ID" value="CAH1430444.1"/>
    <property type="molecule type" value="Genomic_DNA"/>
</dbReference>
<reference evidence="5 6" key="1">
    <citation type="submission" date="2022-01" db="EMBL/GenBank/DDBJ databases">
        <authorList>
            <person name="Xiong W."/>
            <person name="Schranz E."/>
        </authorList>
    </citation>
    <scope>NUCLEOTIDE SEQUENCE [LARGE SCALE GENOMIC DNA]</scope>
</reference>
<dbReference type="PROSITE" id="PS50600">
    <property type="entry name" value="ULP_PROTEASE"/>
    <property type="match status" value="1"/>
</dbReference>
<dbReference type="InterPro" id="IPR003653">
    <property type="entry name" value="Peptidase_C48_C"/>
</dbReference>
<dbReference type="Proteomes" id="UP001157418">
    <property type="component" value="Unassembled WGS sequence"/>
</dbReference>
<evidence type="ECO:0000313" key="6">
    <source>
        <dbReference type="Proteomes" id="UP001157418"/>
    </source>
</evidence>
<sequence length="115" mass="13388">MIFIRRQFVQVSSSDLGISRHWLLLVICPYQRTGYILDSIKKSGNPTDSYKVIKHVEKAVEMFNEDFETSHPMTWTIADCNQQSSNWECGYYVLKWCVNLSCIGNMHSRITFGMI</sequence>
<dbReference type="GO" id="GO:0008234">
    <property type="term" value="F:cysteine-type peptidase activity"/>
    <property type="evidence" value="ECO:0007669"/>
    <property type="project" value="InterPro"/>
</dbReference>
<dbReference type="GO" id="GO:0006508">
    <property type="term" value="P:proteolysis"/>
    <property type="evidence" value="ECO:0007669"/>
    <property type="project" value="UniProtKB-KW"/>
</dbReference>
<accession>A0AAU9N245</accession>
<evidence type="ECO:0000256" key="2">
    <source>
        <dbReference type="ARBA" id="ARBA00022670"/>
    </source>
</evidence>
<keyword evidence="2" id="KW-0645">Protease</keyword>
<proteinExistence type="inferred from homology"/>
<evidence type="ECO:0000256" key="1">
    <source>
        <dbReference type="ARBA" id="ARBA00005234"/>
    </source>
</evidence>